<evidence type="ECO:0000256" key="5">
    <source>
        <dbReference type="PROSITE-ProRule" id="PRU00352"/>
    </source>
</evidence>
<feature type="non-terminal residue" evidence="10">
    <location>
        <position position="1"/>
    </location>
</feature>
<dbReference type="RefSeq" id="XP_032822705.1">
    <property type="nucleotide sequence ID" value="XM_032966814.1"/>
</dbReference>
<dbReference type="GO" id="GO:0045499">
    <property type="term" value="F:chemorepellent activity"/>
    <property type="evidence" value="ECO:0007669"/>
    <property type="project" value="TreeGrafter"/>
</dbReference>
<dbReference type="SUPFAM" id="SSF101912">
    <property type="entry name" value="Sema domain"/>
    <property type="match status" value="1"/>
</dbReference>
<organism evidence="9 10">
    <name type="scientific">Petromyzon marinus</name>
    <name type="common">Sea lamprey</name>
    <dbReference type="NCBI Taxonomy" id="7757"/>
    <lineage>
        <taxon>Eukaryota</taxon>
        <taxon>Metazoa</taxon>
        <taxon>Chordata</taxon>
        <taxon>Craniata</taxon>
        <taxon>Vertebrata</taxon>
        <taxon>Cyclostomata</taxon>
        <taxon>Hyperoartia</taxon>
        <taxon>Petromyzontiformes</taxon>
        <taxon>Petromyzontidae</taxon>
        <taxon>Petromyzon</taxon>
    </lineage>
</organism>
<dbReference type="InterPro" id="IPR016201">
    <property type="entry name" value="PSI"/>
</dbReference>
<evidence type="ECO:0000313" key="10">
    <source>
        <dbReference type="RefSeq" id="XP_032822705.1"/>
    </source>
</evidence>
<dbReference type="PROSITE" id="PS50835">
    <property type="entry name" value="IG_LIKE"/>
    <property type="match status" value="1"/>
</dbReference>
<dbReference type="InterPro" id="IPR036352">
    <property type="entry name" value="Semap_dom_sf"/>
</dbReference>
<evidence type="ECO:0000259" key="7">
    <source>
        <dbReference type="PROSITE" id="PS50835"/>
    </source>
</evidence>
<dbReference type="SMART" id="SM00409">
    <property type="entry name" value="IG"/>
    <property type="match status" value="1"/>
</dbReference>
<dbReference type="SUPFAM" id="SSF103575">
    <property type="entry name" value="Plexin repeat"/>
    <property type="match status" value="1"/>
</dbReference>
<feature type="compositionally biased region" description="Basic residues" evidence="6">
    <location>
        <begin position="738"/>
        <end position="749"/>
    </location>
</feature>
<dbReference type="PANTHER" id="PTHR11036">
    <property type="entry name" value="SEMAPHORIN"/>
    <property type="match status" value="1"/>
</dbReference>
<feature type="domain" description="Sema" evidence="8">
    <location>
        <begin position="17"/>
        <end position="495"/>
    </location>
</feature>
<dbReference type="Gene3D" id="2.60.40.10">
    <property type="entry name" value="Immunoglobulins"/>
    <property type="match status" value="1"/>
</dbReference>
<dbReference type="Pfam" id="PF00047">
    <property type="entry name" value="ig"/>
    <property type="match status" value="1"/>
</dbReference>
<dbReference type="SMART" id="SM00630">
    <property type="entry name" value="Sema"/>
    <property type="match status" value="1"/>
</dbReference>
<dbReference type="InterPro" id="IPR036179">
    <property type="entry name" value="Ig-like_dom_sf"/>
</dbReference>
<reference evidence="10" key="1">
    <citation type="submission" date="2025-08" db="UniProtKB">
        <authorList>
            <consortium name="RefSeq"/>
        </authorList>
    </citation>
    <scope>IDENTIFICATION</scope>
    <source>
        <tissue evidence="10">Sperm</tissue>
    </source>
</reference>
<dbReference type="KEGG" id="pmrn:116949452"/>
<protein>
    <submittedName>
        <fullName evidence="10">Semaphorin-3B-like</fullName>
    </submittedName>
</protein>
<comment type="caution">
    <text evidence="5">Lacks conserved residue(s) required for the propagation of feature annotation.</text>
</comment>
<dbReference type="SUPFAM" id="SSF48726">
    <property type="entry name" value="Immunoglobulin"/>
    <property type="match status" value="1"/>
</dbReference>
<gene>
    <name evidence="10" type="primary">LOC116949452</name>
</gene>
<evidence type="ECO:0000313" key="9">
    <source>
        <dbReference type="Proteomes" id="UP001318040"/>
    </source>
</evidence>
<keyword evidence="9" id="KW-1185">Reference proteome</keyword>
<dbReference type="InterPro" id="IPR013783">
    <property type="entry name" value="Ig-like_fold"/>
</dbReference>
<dbReference type="GO" id="GO:0005886">
    <property type="term" value="C:plasma membrane"/>
    <property type="evidence" value="ECO:0007669"/>
    <property type="project" value="TreeGrafter"/>
</dbReference>
<feature type="region of interest" description="Disordered" evidence="6">
    <location>
        <begin position="680"/>
        <end position="749"/>
    </location>
</feature>
<evidence type="ECO:0000256" key="1">
    <source>
        <dbReference type="ARBA" id="ARBA00009492"/>
    </source>
</evidence>
<dbReference type="GO" id="GO:0007411">
    <property type="term" value="P:axon guidance"/>
    <property type="evidence" value="ECO:0007669"/>
    <property type="project" value="TreeGrafter"/>
</dbReference>
<feature type="domain" description="Ig-like" evidence="7">
    <location>
        <begin position="552"/>
        <end position="636"/>
    </location>
</feature>
<dbReference type="InterPro" id="IPR013151">
    <property type="entry name" value="Immunoglobulin_dom"/>
</dbReference>
<proteinExistence type="inferred from homology"/>
<dbReference type="Proteomes" id="UP001318040">
    <property type="component" value="Chromosome 36"/>
</dbReference>
<dbReference type="InterPro" id="IPR007110">
    <property type="entry name" value="Ig-like_dom"/>
</dbReference>
<dbReference type="AlphaFoldDB" id="A0AAJ7TTG7"/>
<keyword evidence="2" id="KW-1015">Disulfide bond</keyword>
<evidence type="ECO:0000256" key="2">
    <source>
        <dbReference type="ARBA" id="ARBA00023157"/>
    </source>
</evidence>
<dbReference type="PROSITE" id="PS51004">
    <property type="entry name" value="SEMA"/>
    <property type="match status" value="1"/>
</dbReference>
<dbReference type="InterPro" id="IPR003599">
    <property type="entry name" value="Ig_sub"/>
</dbReference>
<dbReference type="GO" id="GO:0071526">
    <property type="term" value="P:semaphorin-plexin signaling pathway"/>
    <property type="evidence" value="ECO:0007669"/>
    <property type="project" value="TreeGrafter"/>
</dbReference>
<dbReference type="InterPro" id="IPR015943">
    <property type="entry name" value="WD40/YVTN_repeat-like_dom_sf"/>
</dbReference>
<dbReference type="Gene3D" id="2.130.10.10">
    <property type="entry name" value="YVTN repeat-like/Quinoprotein amine dehydrogenase"/>
    <property type="match status" value="1"/>
</dbReference>
<name>A0AAJ7TTG7_PETMA</name>
<dbReference type="InterPro" id="IPR001627">
    <property type="entry name" value="Semap_dom"/>
</dbReference>
<dbReference type="GO" id="GO:0030215">
    <property type="term" value="F:semaphorin receptor binding"/>
    <property type="evidence" value="ECO:0007669"/>
    <property type="project" value="InterPro"/>
</dbReference>
<keyword evidence="4" id="KW-0393">Immunoglobulin domain</keyword>
<evidence type="ECO:0000256" key="4">
    <source>
        <dbReference type="ARBA" id="ARBA00023319"/>
    </source>
</evidence>
<keyword evidence="3" id="KW-0325">Glycoprotein</keyword>
<sequence length="749" mass="82157">VVGPVGAVGPDGAVLPRLYLSRSELRGRVVALGGVATHALLRDEERGLLLIATTDSLLLANLNHINRSVRELRWVATEEQMAECRAAGRDPRLDCANFLRVLHAHNESHVLLCGTGAFHPQCLFVDVHALATGGTVQQWRPQDVFPGRGRCSYDPRSPLASAMIGGRLYAGLAADFLGHDGAAFRSLGAAPTVRSEQHDTRWLHDPQFVHVEPISEGRGENEKVYFFFHERATEGETGDGRGIVSRVAQVCKDDEGGRRSLVGRWSTFLKARLVCSVPGVSGVHTHFHVLQDVFVLKRPDGRSPLIFAIFTTSSDVLRGSALCVYNMADVSAVFRGAFAHREGARHAWGPYAGRVPFPRPGTCPGGVHGTYRSTRDLPDAVVDFARAHPLVAGAVRPASGRPALVHARGDRLLTRVVAESVDATDGRYHVLYLGTDTGRLLKAVLVPGADGGDSALLLEELQLFEDGSAVTVMEISSKRRQLYVGSGTGLVQLPVQRCDLYGQACAECCLARDPHCAWDGRACSRYHAPSRRRFRRQDVRHGNPVTQCHGQPGVGEAQEERQFVVAGSGALLECRPRSRHARVSWQRQTRVHVQSVTQTERLLLTEHGLLIRDARPSDAGLYACRSEELGFTRSVARLRLAVLPAPRVEAAALPRGGWGGPERGQRRGWYERLLALLSTRPEGPEPHSCEGPRSREGLGVGAHERPREERPQARELKTPWAREGTRDPAAPRIPRSVRCLRRKRQRCPS</sequence>
<comment type="similarity">
    <text evidence="1">Belongs to the semaphorin family.</text>
</comment>
<feature type="compositionally biased region" description="Basic and acidic residues" evidence="6">
    <location>
        <begin position="682"/>
        <end position="717"/>
    </location>
</feature>
<dbReference type="InterPro" id="IPR027231">
    <property type="entry name" value="Semaphorin"/>
</dbReference>
<dbReference type="Pfam" id="PF01403">
    <property type="entry name" value="Sema"/>
    <property type="match status" value="1"/>
</dbReference>
<evidence type="ECO:0000259" key="8">
    <source>
        <dbReference type="PROSITE" id="PS51004"/>
    </source>
</evidence>
<dbReference type="GO" id="GO:0001755">
    <property type="term" value="P:neural crest cell migration"/>
    <property type="evidence" value="ECO:0007669"/>
    <property type="project" value="TreeGrafter"/>
</dbReference>
<dbReference type="SMART" id="SM00423">
    <property type="entry name" value="PSI"/>
    <property type="match status" value="1"/>
</dbReference>
<dbReference type="GO" id="GO:0030335">
    <property type="term" value="P:positive regulation of cell migration"/>
    <property type="evidence" value="ECO:0007669"/>
    <property type="project" value="TreeGrafter"/>
</dbReference>
<evidence type="ECO:0000256" key="6">
    <source>
        <dbReference type="SAM" id="MobiDB-lite"/>
    </source>
</evidence>
<accession>A0AAJ7TTG7</accession>
<dbReference type="PANTHER" id="PTHR11036:SF127">
    <property type="entry name" value="SEMAPHORIN-1A"/>
    <property type="match status" value="1"/>
</dbReference>
<dbReference type="Gene3D" id="3.30.1680.10">
    <property type="entry name" value="ligand-binding face of the semaphorins, domain 2"/>
    <property type="match status" value="1"/>
</dbReference>
<dbReference type="CTD" id="56920"/>
<evidence type="ECO:0000256" key="3">
    <source>
        <dbReference type="ARBA" id="ARBA00023180"/>
    </source>
</evidence>